<dbReference type="InterPro" id="IPR057397">
    <property type="entry name" value="HEAT_5MP1_2"/>
</dbReference>
<comment type="similarity">
    <text evidence="1">Belongs to the BZW family.</text>
</comment>
<evidence type="ECO:0000256" key="1">
    <source>
        <dbReference type="ARBA" id="ARBA00008151"/>
    </source>
</evidence>
<dbReference type="Proteomes" id="UP001519460">
    <property type="component" value="Unassembled WGS sequence"/>
</dbReference>
<dbReference type="PANTHER" id="PTHR14208:SF2">
    <property type="entry name" value="PROTEIN KRASAVIETZ"/>
    <property type="match status" value="1"/>
</dbReference>
<reference evidence="4 5" key="1">
    <citation type="journal article" date="2023" name="Sci. Data">
        <title>Genome assembly of the Korean intertidal mud-creeper Batillaria attramentaria.</title>
        <authorList>
            <person name="Patra A.K."/>
            <person name="Ho P.T."/>
            <person name="Jun S."/>
            <person name="Lee S.J."/>
            <person name="Kim Y."/>
            <person name="Won Y.J."/>
        </authorList>
    </citation>
    <scope>NUCLEOTIDE SEQUENCE [LARGE SCALE GENOMIC DNA]</scope>
    <source>
        <strain evidence="4">Wonlab-2016</strain>
    </source>
</reference>
<dbReference type="FunFam" id="1.25.40.180:FF:000006">
    <property type="entry name" value="Basic leucine zipper and W2 domain-containing protein 1"/>
    <property type="match status" value="1"/>
</dbReference>
<organism evidence="4 5">
    <name type="scientific">Batillaria attramentaria</name>
    <dbReference type="NCBI Taxonomy" id="370345"/>
    <lineage>
        <taxon>Eukaryota</taxon>
        <taxon>Metazoa</taxon>
        <taxon>Spiralia</taxon>
        <taxon>Lophotrochozoa</taxon>
        <taxon>Mollusca</taxon>
        <taxon>Gastropoda</taxon>
        <taxon>Caenogastropoda</taxon>
        <taxon>Sorbeoconcha</taxon>
        <taxon>Cerithioidea</taxon>
        <taxon>Batillariidae</taxon>
        <taxon>Batillaria</taxon>
    </lineage>
</organism>
<dbReference type="InterPro" id="IPR003307">
    <property type="entry name" value="W2_domain"/>
</dbReference>
<dbReference type="CDD" id="cd11560">
    <property type="entry name" value="W2_eIF5C_like"/>
    <property type="match status" value="1"/>
</dbReference>
<dbReference type="Pfam" id="PF02020">
    <property type="entry name" value="W2"/>
    <property type="match status" value="1"/>
</dbReference>
<dbReference type="EMBL" id="JACVVK020000251">
    <property type="protein sequence ID" value="KAK7482076.1"/>
    <property type="molecule type" value="Genomic_DNA"/>
</dbReference>
<gene>
    <name evidence="4" type="ORF">BaRGS_00026660</name>
</gene>
<dbReference type="GO" id="GO:0006417">
    <property type="term" value="P:regulation of translation"/>
    <property type="evidence" value="ECO:0007669"/>
    <property type="project" value="UniProtKB-ARBA"/>
</dbReference>
<feature type="region of interest" description="Disordered" evidence="2">
    <location>
        <begin position="1"/>
        <end position="27"/>
    </location>
</feature>
<dbReference type="InterPro" id="IPR043510">
    <property type="entry name" value="W2_5MP1/2"/>
</dbReference>
<keyword evidence="5" id="KW-1185">Reference proteome</keyword>
<sequence>MSQKAEKPTLSGTRLKTRKRDEKEKYDPNSFRDAIIQGLNETDGDLEKVSKFLDVAGSRLNYRRYAEVLFDVLFAGGILAPGGFIVDEVEQPGKPVRTDVCVFKCEESPEKIKGFYGASSVVVFYKLIRRYKYLEKAFEDEVRKVLVFQKGFTPEERSKLAIVTGQILAAGLATPRVLGALFEDHLVKEGISLECAVQIFKIWLLERDVKDVFSALKKMQMDSRLQELFPVNKRNQETYCTYFRERGLGAIADMQNSTLATKAKKEAQKTLSEMITNESPAADMAEYTQDLIQKQGMTETEVTITIWNTVMAAVEWNKKEDLVAEQAMKHLQAYTPLLAQTAKTPKAELALMLRVQEFCYENMNFLKSFQKIIILLYKRDVLSEDTILRWYKTAHSSKGKSVFIEQMKKFVEWLENAEEESEDEEGD</sequence>
<protein>
    <recommendedName>
        <fullName evidence="3">W2 domain-containing protein</fullName>
    </recommendedName>
</protein>
<dbReference type="AlphaFoldDB" id="A0ABD0K414"/>
<evidence type="ECO:0000259" key="3">
    <source>
        <dbReference type="PROSITE" id="PS51363"/>
    </source>
</evidence>
<dbReference type="PANTHER" id="PTHR14208">
    <property type="entry name" value="BASIC LEUCINE ZIPPER AND W2 DOMAIN-CONTAINING PROTEIN"/>
    <property type="match status" value="1"/>
</dbReference>
<dbReference type="InterPro" id="IPR016024">
    <property type="entry name" value="ARM-type_fold"/>
</dbReference>
<dbReference type="Gene3D" id="1.25.40.180">
    <property type="match status" value="1"/>
</dbReference>
<dbReference type="SUPFAM" id="SSF48371">
    <property type="entry name" value="ARM repeat"/>
    <property type="match status" value="1"/>
</dbReference>
<proteinExistence type="inferred from homology"/>
<evidence type="ECO:0000256" key="2">
    <source>
        <dbReference type="SAM" id="MobiDB-lite"/>
    </source>
</evidence>
<feature type="domain" description="W2" evidence="3">
    <location>
        <begin position="257"/>
        <end position="424"/>
    </location>
</feature>
<dbReference type="GO" id="GO:0005737">
    <property type="term" value="C:cytoplasm"/>
    <property type="evidence" value="ECO:0007669"/>
    <property type="project" value="UniProtKB-ARBA"/>
</dbReference>
<dbReference type="PROSITE" id="PS51363">
    <property type="entry name" value="W2"/>
    <property type="match status" value="1"/>
</dbReference>
<comment type="caution">
    <text evidence="4">The sequence shown here is derived from an EMBL/GenBank/DDBJ whole genome shotgun (WGS) entry which is preliminary data.</text>
</comment>
<evidence type="ECO:0000313" key="5">
    <source>
        <dbReference type="Proteomes" id="UP001519460"/>
    </source>
</evidence>
<dbReference type="InterPro" id="IPR051245">
    <property type="entry name" value="eIF5-mimic_regulator"/>
</dbReference>
<name>A0ABD0K414_9CAEN</name>
<accession>A0ABD0K414</accession>
<dbReference type="SMART" id="SM00515">
    <property type="entry name" value="eIF5C"/>
    <property type="match status" value="1"/>
</dbReference>
<dbReference type="Pfam" id="PF25504">
    <property type="entry name" value="HEAT_5MP1_2"/>
    <property type="match status" value="1"/>
</dbReference>
<evidence type="ECO:0000313" key="4">
    <source>
        <dbReference type="EMBL" id="KAK7482076.1"/>
    </source>
</evidence>